<proteinExistence type="predicted"/>
<dbReference type="Pfam" id="PF02277">
    <property type="entry name" value="DBI_PRT"/>
    <property type="match status" value="2"/>
</dbReference>
<name>A0A9X0W684_9GAMM</name>
<dbReference type="GO" id="GO:0008939">
    <property type="term" value="F:nicotinate-nucleotide-dimethylbenzimidazole phosphoribosyltransferase activity"/>
    <property type="evidence" value="ECO:0007669"/>
    <property type="project" value="InterPro"/>
</dbReference>
<dbReference type="AlphaFoldDB" id="A0A9X0W684"/>
<dbReference type="InterPro" id="IPR036087">
    <property type="entry name" value="Nict_dMeBzImd_PRibTrfase_sf"/>
</dbReference>
<organism evidence="1 2">
    <name type="scientific">Lamprobacter modestohalophilus</name>
    <dbReference type="NCBI Taxonomy" id="1064514"/>
    <lineage>
        <taxon>Bacteria</taxon>
        <taxon>Pseudomonadati</taxon>
        <taxon>Pseudomonadota</taxon>
        <taxon>Gammaproteobacteria</taxon>
        <taxon>Chromatiales</taxon>
        <taxon>Chromatiaceae</taxon>
        <taxon>Lamprobacter</taxon>
    </lineage>
</organism>
<dbReference type="InterPro" id="IPR003200">
    <property type="entry name" value="Nict_dMeBzImd_PRibTrfase"/>
</dbReference>
<comment type="caution">
    <text evidence="1">The sequence shown here is derived from an EMBL/GenBank/DDBJ whole genome shotgun (WGS) entry which is preliminary data.</text>
</comment>
<evidence type="ECO:0000313" key="1">
    <source>
        <dbReference type="EMBL" id="MBK1617569.1"/>
    </source>
</evidence>
<reference evidence="1 2" key="1">
    <citation type="journal article" date="2020" name="Microorganisms">
        <title>Osmotic Adaptation and Compatible Solute Biosynthesis of Phototrophic Bacteria as Revealed from Genome Analyses.</title>
        <authorList>
            <person name="Imhoff J.F."/>
            <person name="Rahn T."/>
            <person name="Kunzel S."/>
            <person name="Keller A."/>
            <person name="Neulinger S.C."/>
        </authorList>
    </citation>
    <scope>NUCLEOTIDE SEQUENCE [LARGE SCALE GENOMIC DNA]</scope>
    <source>
        <strain evidence="1 2">DSM 25653</strain>
    </source>
</reference>
<keyword evidence="2" id="KW-1185">Reference proteome</keyword>
<dbReference type="SUPFAM" id="SSF52733">
    <property type="entry name" value="Nicotinate mononucleotide:5,6-dimethylbenzimidazole phosphoribosyltransferase (CobT)"/>
    <property type="match status" value="2"/>
</dbReference>
<evidence type="ECO:0000313" key="2">
    <source>
        <dbReference type="Proteomes" id="UP001138768"/>
    </source>
</evidence>
<dbReference type="RefSeq" id="WP_200239032.1">
    <property type="nucleotide sequence ID" value="NZ_NRRY01000003.1"/>
</dbReference>
<protein>
    <submittedName>
        <fullName evidence="1">Uncharacterized protein</fullName>
    </submittedName>
</protein>
<dbReference type="EMBL" id="NRRY01000003">
    <property type="protein sequence ID" value="MBK1617569.1"/>
    <property type="molecule type" value="Genomic_DNA"/>
</dbReference>
<sequence length="215" mass="22714">MSEVMIDLGRHDPAAADPSIQRFDLGPGTADGRLDAAMDGHQLDLALSAGRHAVERAKLDGLALIWAQGQGIGAATTNQAWRQLLMPATTACACDSQQCRGDAFFMPDALELAPLAQPEVAQTQCRWCEDADEDACRLIRRHARTLADPYAALRCLGGFEHAALVGSALAAAQLGLAWRALGASACIALLLALRLNPSVRPWLHPASAVAASGWT</sequence>
<gene>
    <name evidence="1" type="ORF">CKO42_03690</name>
</gene>
<dbReference type="Proteomes" id="UP001138768">
    <property type="component" value="Unassembled WGS sequence"/>
</dbReference>
<accession>A0A9X0W684</accession>
<dbReference type="Gene3D" id="3.40.50.10210">
    <property type="match status" value="1"/>
</dbReference>